<dbReference type="EMBL" id="CCBQ010000004">
    <property type="protein sequence ID" value="CDO91915.1"/>
    <property type="molecule type" value="Genomic_DNA"/>
</dbReference>
<keyword evidence="5 9" id="KW-0863">Zinc-finger</keyword>
<dbReference type="GO" id="GO:0003697">
    <property type="term" value="F:single-stranded DNA binding"/>
    <property type="evidence" value="ECO:0007669"/>
    <property type="project" value="UniProtKB-ARBA"/>
</dbReference>
<dbReference type="OrthoDB" id="1751331at2759"/>
<sequence>MGVQLLEGDLLDIFRVAERYNNPTGGIYQVVQTKKTETNAKKNLILINDGKFHVKALLRNKAAETAQKAELERGDVFKVINAECAVIKEKKKFVLLVDEIEIVSRALDLFNNTTEFVDAYLGEHMNELVTLTENGAVSSEAAKAASAASSTAASAKSSMSSKPAYTSTSSAPAPQARSVPKPSSTNSSSQSSRPIFAIEQISPYQNNWTIKARVSFKGDLKKWQNNRGEGHILNVNLLDSSGEIRATAFNDNAIKFNEVLQEGKAYFVSKARVQPAKPQFSNLKHPYELSLERDCVVEECMNEDANDVPEMHFNFIKLNDVNNVEKNTAIDVVGILKAVGPHFELAAKSGKKFDRRDVEIVDDSGASISLGLWGEQAVKFNLPEGSVVALKGVRVTDFNGKSLSMGNTSSLFANPDIQEAYTLKGWYDANASNTTFKTLKTESGGGGDTTKFIADRTTIAKAIESNLGRSEKGDYFSVKAAVSFLKVDNFAYPACLSEGCQKKVILQSDGTWRCEKCDINHPHPKYRYMLTISIMDQTGQIWLTLFNDQAEQLVGVSANELTELKENNNQAFVALTQKVQMNEYDFRIRAREDNYNNETRIRYTVANLHDLRWKAEADFLATELLKAM</sequence>
<dbReference type="GO" id="GO:0005662">
    <property type="term" value="C:DNA replication factor A complex"/>
    <property type="evidence" value="ECO:0007669"/>
    <property type="project" value="UniProtKB-ARBA"/>
</dbReference>
<evidence type="ECO:0000256" key="1">
    <source>
        <dbReference type="ARBA" id="ARBA00004123"/>
    </source>
</evidence>
<dbReference type="PANTHER" id="PTHR47165:SF4">
    <property type="entry name" value="OS03G0429900 PROTEIN"/>
    <property type="match status" value="1"/>
</dbReference>
<dbReference type="Gene3D" id="2.40.50.140">
    <property type="entry name" value="Nucleic acid-binding proteins"/>
    <property type="match status" value="4"/>
</dbReference>
<dbReference type="Pfam" id="PF01336">
    <property type="entry name" value="tRNA_anti-codon"/>
    <property type="match status" value="1"/>
</dbReference>
<evidence type="ECO:0000313" key="15">
    <source>
        <dbReference type="Proteomes" id="UP000031516"/>
    </source>
</evidence>
<comment type="similarity">
    <text evidence="2 9">Belongs to the replication factor A protein 1 family.</text>
</comment>
<dbReference type="InterPro" id="IPR031657">
    <property type="entry name" value="REPA_OB_2"/>
</dbReference>
<dbReference type="GO" id="GO:0000781">
    <property type="term" value="C:chromosome, telomeric region"/>
    <property type="evidence" value="ECO:0007669"/>
    <property type="project" value="UniProtKB-ARBA"/>
</dbReference>
<name>A0A0A8KZ02_9SACH</name>
<dbReference type="GO" id="GO:0006310">
    <property type="term" value="P:DNA recombination"/>
    <property type="evidence" value="ECO:0007669"/>
    <property type="project" value="InterPro"/>
</dbReference>
<feature type="region of interest" description="Disordered" evidence="10">
    <location>
        <begin position="156"/>
        <end position="192"/>
    </location>
</feature>
<dbReference type="CDD" id="cd04474">
    <property type="entry name" value="RPA1_DBD_A"/>
    <property type="match status" value="1"/>
</dbReference>
<dbReference type="AlphaFoldDB" id="A0A0A8KZ02"/>
<dbReference type="GO" id="GO:0006260">
    <property type="term" value="P:DNA replication"/>
    <property type="evidence" value="ECO:0007669"/>
    <property type="project" value="UniProtKB-KW"/>
</dbReference>
<reference evidence="14 15" key="1">
    <citation type="submission" date="2014-03" db="EMBL/GenBank/DDBJ databases">
        <title>The genome of Kluyveromyces dobzhanskii.</title>
        <authorList>
            <person name="Nystedt B."/>
            <person name="Astrom S."/>
        </authorList>
    </citation>
    <scope>NUCLEOTIDE SEQUENCE [LARGE SCALE GENOMIC DNA]</scope>
    <source>
        <strain evidence="14 15">CBS 2104</strain>
    </source>
</reference>
<dbReference type="FunFam" id="2.40.50.140:FF:000090">
    <property type="entry name" value="Replication protein A subunit"/>
    <property type="match status" value="1"/>
</dbReference>
<dbReference type="Pfam" id="PF08646">
    <property type="entry name" value="Rep_fac-A_C"/>
    <property type="match status" value="1"/>
</dbReference>
<keyword evidence="3 9" id="KW-0235">DNA replication</keyword>
<evidence type="ECO:0000313" key="14">
    <source>
        <dbReference type="EMBL" id="CDO91915.1"/>
    </source>
</evidence>
<feature type="compositionally biased region" description="Low complexity" evidence="10">
    <location>
        <begin position="178"/>
        <end position="192"/>
    </location>
</feature>
<dbReference type="InterPro" id="IPR013955">
    <property type="entry name" value="Rep_factor-A_C"/>
</dbReference>
<comment type="caution">
    <text evidence="14">The sequence shown here is derived from an EMBL/GenBank/DDBJ whole genome shotgun (WGS) entry which is preliminary data.</text>
</comment>
<dbReference type="InterPro" id="IPR012340">
    <property type="entry name" value="NA-bd_OB-fold"/>
</dbReference>
<feature type="domain" description="Replication protein A OB" evidence="13">
    <location>
        <begin position="318"/>
        <end position="414"/>
    </location>
</feature>
<gene>
    <name evidence="14" type="ORF">KLDO_g245</name>
</gene>
<protein>
    <recommendedName>
        <fullName evidence="9">Replication protein A subunit</fullName>
    </recommendedName>
</protein>
<dbReference type="CDD" id="cd04475">
    <property type="entry name" value="RPA1_DBD_B"/>
    <property type="match status" value="1"/>
</dbReference>
<dbReference type="CDD" id="cd04477">
    <property type="entry name" value="RPA1N"/>
    <property type="match status" value="1"/>
</dbReference>
<evidence type="ECO:0000256" key="3">
    <source>
        <dbReference type="ARBA" id="ARBA00022705"/>
    </source>
</evidence>
<evidence type="ECO:0000256" key="7">
    <source>
        <dbReference type="ARBA" id="ARBA00023125"/>
    </source>
</evidence>
<keyword evidence="15" id="KW-1185">Reference proteome</keyword>
<evidence type="ECO:0000259" key="13">
    <source>
        <dbReference type="Pfam" id="PF16900"/>
    </source>
</evidence>
<dbReference type="SUPFAM" id="SSF50249">
    <property type="entry name" value="Nucleic acid-binding proteins"/>
    <property type="match status" value="4"/>
</dbReference>
<keyword evidence="8 9" id="KW-0539">Nucleus</keyword>
<feature type="domain" description="Replication factor A C-terminal" evidence="12">
    <location>
        <begin position="475"/>
        <end position="620"/>
    </location>
</feature>
<dbReference type="GO" id="GO:0007004">
    <property type="term" value="P:telomere maintenance via telomerase"/>
    <property type="evidence" value="ECO:0007669"/>
    <property type="project" value="UniProtKB-ARBA"/>
</dbReference>
<comment type="subunit">
    <text evidence="9">Component of the heterotrimeric canonical replication protein A complex (RPA).</text>
</comment>
<dbReference type="GO" id="GO:0006281">
    <property type="term" value="P:DNA repair"/>
    <property type="evidence" value="ECO:0007669"/>
    <property type="project" value="InterPro"/>
</dbReference>
<organism evidence="14 15">
    <name type="scientific">Kluyveromyces dobzhanskii CBS 2104</name>
    <dbReference type="NCBI Taxonomy" id="1427455"/>
    <lineage>
        <taxon>Eukaryota</taxon>
        <taxon>Fungi</taxon>
        <taxon>Dikarya</taxon>
        <taxon>Ascomycota</taxon>
        <taxon>Saccharomycotina</taxon>
        <taxon>Saccharomycetes</taxon>
        <taxon>Saccharomycetales</taxon>
        <taxon>Saccharomycetaceae</taxon>
        <taxon>Kluyveromyces</taxon>
    </lineage>
</organism>
<evidence type="ECO:0000259" key="11">
    <source>
        <dbReference type="Pfam" id="PF01336"/>
    </source>
</evidence>
<evidence type="ECO:0000259" key="12">
    <source>
        <dbReference type="Pfam" id="PF08646"/>
    </source>
</evidence>
<dbReference type="InterPro" id="IPR007199">
    <property type="entry name" value="Rep_factor-A_N"/>
</dbReference>
<evidence type="ECO:0000256" key="4">
    <source>
        <dbReference type="ARBA" id="ARBA00022723"/>
    </source>
</evidence>
<proteinExistence type="inferred from homology"/>
<dbReference type="InterPro" id="IPR004365">
    <property type="entry name" value="NA-bd_OB_tRNA"/>
</dbReference>
<comment type="function">
    <text evidence="9">As part of the replication protein A (RPA/RP-A), a single-stranded DNA-binding heterotrimeric complex, may play an essential role in DNA replication, recombination and repair. Binds and stabilizes single-stranded DNA intermediates, preventing complementary DNA reannealing and recruiting different proteins involved in DNA metabolism.</text>
</comment>
<evidence type="ECO:0000256" key="5">
    <source>
        <dbReference type="ARBA" id="ARBA00022771"/>
    </source>
</evidence>
<comment type="subcellular location">
    <subcellularLocation>
        <location evidence="1 9">Nucleus</location>
    </subcellularLocation>
</comment>
<evidence type="ECO:0000256" key="9">
    <source>
        <dbReference type="RuleBase" id="RU364130"/>
    </source>
</evidence>
<dbReference type="Pfam" id="PF16900">
    <property type="entry name" value="REPA_OB_2"/>
    <property type="match status" value="1"/>
</dbReference>
<dbReference type="InterPro" id="IPR047192">
    <property type="entry name" value="Euk_RPA1_DBD_C"/>
</dbReference>
<keyword evidence="6 9" id="KW-0862">Zinc</keyword>
<evidence type="ECO:0000256" key="6">
    <source>
        <dbReference type="ARBA" id="ARBA00022833"/>
    </source>
</evidence>
<dbReference type="FunFam" id="2.40.50.140:FF:000064">
    <property type="entry name" value="Replication protein A subunit"/>
    <property type="match status" value="1"/>
</dbReference>
<dbReference type="Proteomes" id="UP000031516">
    <property type="component" value="Unassembled WGS sequence"/>
</dbReference>
<keyword evidence="4 9" id="KW-0479">Metal-binding</keyword>
<dbReference type="CDD" id="cd04476">
    <property type="entry name" value="RPA1_DBD_C"/>
    <property type="match status" value="1"/>
</dbReference>
<dbReference type="NCBIfam" id="TIGR00617">
    <property type="entry name" value="rpa1"/>
    <property type="match status" value="1"/>
</dbReference>
<feature type="domain" description="OB" evidence="11">
    <location>
        <begin position="208"/>
        <end position="277"/>
    </location>
</feature>
<dbReference type="InterPro" id="IPR004591">
    <property type="entry name" value="Rfa1"/>
</dbReference>
<dbReference type="GO" id="GO:0008270">
    <property type="term" value="F:zinc ion binding"/>
    <property type="evidence" value="ECO:0007669"/>
    <property type="project" value="UniProtKB-KW"/>
</dbReference>
<dbReference type="PANTHER" id="PTHR47165">
    <property type="entry name" value="OS03G0429900 PROTEIN"/>
    <property type="match status" value="1"/>
</dbReference>
<evidence type="ECO:0000256" key="10">
    <source>
        <dbReference type="SAM" id="MobiDB-lite"/>
    </source>
</evidence>
<dbReference type="FunFam" id="2.40.50.140:FF:000041">
    <property type="entry name" value="Replication protein A subunit"/>
    <property type="match status" value="1"/>
</dbReference>
<keyword evidence="7 9" id="KW-0238">DNA-binding</keyword>
<evidence type="ECO:0000256" key="8">
    <source>
        <dbReference type="ARBA" id="ARBA00023242"/>
    </source>
</evidence>
<accession>A0A0A8KZ02</accession>
<evidence type="ECO:0000256" key="2">
    <source>
        <dbReference type="ARBA" id="ARBA00005690"/>
    </source>
</evidence>